<evidence type="ECO:0000313" key="2">
    <source>
        <dbReference type="Proteomes" id="UP000289946"/>
    </source>
</evidence>
<protein>
    <submittedName>
        <fullName evidence="1">Uncharacterized protein</fullName>
    </submittedName>
</protein>
<dbReference type="EMBL" id="RDRA01000035">
    <property type="protein sequence ID" value="RXG86501.1"/>
    <property type="molecule type" value="Genomic_DNA"/>
</dbReference>
<evidence type="ECO:0000313" key="1">
    <source>
        <dbReference type="EMBL" id="RXG86501.1"/>
    </source>
</evidence>
<dbReference type="RefSeq" id="WP_128942743.1">
    <property type="nucleotide sequence ID" value="NZ_RDRA01000035.1"/>
</dbReference>
<dbReference type="Proteomes" id="UP000289946">
    <property type="component" value="Unassembled WGS sequence"/>
</dbReference>
<organism evidence="1 2">
    <name type="scientific">Bradyrhizobium zhanjiangense</name>
    <dbReference type="NCBI Taxonomy" id="1325107"/>
    <lineage>
        <taxon>Bacteria</taxon>
        <taxon>Pseudomonadati</taxon>
        <taxon>Pseudomonadota</taxon>
        <taxon>Alphaproteobacteria</taxon>
        <taxon>Hyphomicrobiales</taxon>
        <taxon>Nitrobacteraceae</taxon>
        <taxon>Bradyrhizobium</taxon>
    </lineage>
</organism>
<gene>
    <name evidence="1" type="ORF">EAS62_37295</name>
</gene>
<sequence>MNAPVRVSELLALGDIHDFEECVGHHVWFFTEGWIDLQTAVDNLWRLGERWLLVEELGADRVQQMIAQPFAIARGSA</sequence>
<reference evidence="1 2" key="1">
    <citation type="submission" date="2018-10" db="EMBL/GenBank/DDBJ databases">
        <title>Bradyrhizobium sp. nov., isolated from effective nodules of peanut in China.</title>
        <authorList>
            <person name="Li Y."/>
        </authorList>
    </citation>
    <scope>NUCLEOTIDE SEQUENCE [LARGE SCALE GENOMIC DNA]</scope>
    <source>
        <strain evidence="1 2">CCBAU 51781</strain>
    </source>
</reference>
<comment type="caution">
    <text evidence="1">The sequence shown here is derived from an EMBL/GenBank/DDBJ whole genome shotgun (WGS) entry which is preliminary data.</text>
</comment>
<proteinExistence type="predicted"/>
<accession>A0ABY0D9A4</accession>
<name>A0ABY0D9A4_9BRAD</name>
<keyword evidence="2" id="KW-1185">Reference proteome</keyword>